<keyword evidence="5 6" id="KW-0472">Membrane</keyword>
<dbReference type="Proteomes" id="UP001333710">
    <property type="component" value="Chromosome"/>
</dbReference>
<keyword evidence="4 6" id="KW-1133">Transmembrane helix</keyword>
<feature type="transmembrane region" description="Helical" evidence="6">
    <location>
        <begin position="29"/>
        <end position="51"/>
    </location>
</feature>
<dbReference type="EMBL" id="AP027272">
    <property type="protein sequence ID" value="BDX05050.1"/>
    <property type="molecule type" value="Genomic_DNA"/>
</dbReference>
<feature type="domain" description="EamA" evidence="7">
    <location>
        <begin position="150"/>
        <end position="284"/>
    </location>
</feature>
<evidence type="ECO:0000256" key="1">
    <source>
        <dbReference type="ARBA" id="ARBA00004141"/>
    </source>
</evidence>
<dbReference type="PANTHER" id="PTHR32322:SF2">
    <property type="entry name" value="EAMA DOMAIN-CONTAINING PROTEIN"/>
    <property type="match status" value="1"/>
</dbReference>
<gene>
    <name evidence="8" type="ORF">MACH26_05710</name>
</gene>
<evidence type="ECO:0000259" key="7">
    <source>
        <dbReference type="Pfam" id="PF00892"/>
    </source>
</evidence>
<dbReference type="InterPro" id="IPR050638">
    <property type="entry name" value="AA-Vitamin_Transporters"/>
</dbReference>
<feature type="domain" description="EamA" evidence="7">
    <location>
        <begin position="5"/>
        <end position="135"/>
    </location>
</feature>
<dbReference type="InterPro" id="IPR037185">
    <property type="entry name" value="EmrE-like"/>
</dbReference>
<comment type="similarity">
    <text evidence="2">Belongs to the EamA transporter family.</text>
</comment>
<comment type="subcellular location">
    <subcellularLocation>
        <location evidence="1">Membrane</location>
        <topology evidence="1">Multi-pass membrane protein</topology>
    </subcellularLocation>
</comment>
<keyword evidence="9" id="KW-1185">Reference proteome</keyword>
<dbReference type="KEGG" id="pmaw:MACH26_05710"/>
<organism evidence="8 9">
    <name type="scientific">Planctobacterium marinum</name>
    <dbReference type="NCBI Taxonomy" id="1631968"/>
    <lineage>
        <taxon>Bacteria</taxon>
        <taxon>Pseudomonadati</taxon>
        <taxon>Pseudomonadota</taxon>
        <taxon>Gammaproteobacteria</taxon>
        <taxon>Alteromonadales</taxon>
        <taxon>Alteromonadaceae</taxon>
        <taxon>Planctobacterium</taxon>
    </lineage>
</organism>
<dbReference type="RefSeq" id="WP_338290994.1">
    <property type="nucleotide sequence ID" value="NZ_AP027272.1"/>
</dbReference>
<evidence type="ECO:0000256" key="6">
    <source>
        <dbReference type="SAM" id="Phobius"/>
    </source>
</evidence>
<keyword evidence="3 6" id="KW-0812">Transmembrane</keyword>
<evidence type="ECO:0000256" key="5">
    <source>
        <dbReference type="ARBA" id="ARBA00023136"/>
    </source>
</evidence>
<feature type="transmembrane region" description="Helical" evidence="6">
    <location>
        <begin position="63"/>
        <end position="81"/>
    </location>
</feature>
<dbReference type="Pfam" id="PF00892">
    <property type="entry name" value="EamA"/>
    <property type="match status" value="2"/>
</dbReference>
<evidence type="ECO:0000256" key="2">
    <source>
        <dbReference type="ARBA" id="ARBA00007362"/>
    </source>
</evidence>
<reference evidence="8" key="1">
    <citation type="submission" date="2023-01" db="EMBL/GenBank/DDBJ databases">
        <title>Complete genome sequence of Planctobacterium marinum strain Dej080120_11.</title>
        <authorList>
            <person name="Ueki S."/>
            <person name="Maruyama F."/>
        </authorList>
    </citation>
    <scope>NUCLEOTIDE SEQUENCE</scope>
    <source>
        <strain evidence="8">Dej080120_11</strain>
    </source>
</reference>
<accession>A0AA48HUY1</accession>
<feature type="transmembrane region" description="Helical" evidence="6">
    <location>
        <begin position="244"/>
        <end position="262"/>
    </location>
</feature>
<protein>
    <recommendedName>
        <fullName evidence="7">EamA domain-containing protein</fullName>
    </recommendedName>
</protein>
<dbReference type="AlphaFoldDB" id="A0AA48HUY1"/>
<dbReference type="SUPFAM" id="SSF103481">
    <property type="entry name" value="Multidrug resistance efflux transporter EmrE"/>
    <property type="match status" value="2"/>
</dbReference>
<feature type="transmembrane region" description="Helical" evidence="6">
    <location>
        <begin position="147"/>
        <end position="168"/>
    </location>
</feature>
<feature type="transmembrane region" description="Helical" evidence="6">
    <location>
        <begin position="268"/>
        <end position="285"/>
    </location>
</feature>
<evidence type="ECO:0000256" key="4">
    <source>
        <dbReference type="ARBA" id="ARBA00022989"/>
    </source>
</evidence>
<dbReference type="PANTHER" id="PTHR32322">
    <property type="entry name" value="INNER MEMBRANE TRANSPORTER"/>
    <property type="match status" value="1"/>
</dbReference>
<dbReference type="GO" id="GO:0016020">
    <property type="term" value="C:membrane"/>
    <property type="evidence" value="ECO:0007669"/>
    <property type="project" value="UniProtKB-SubCell"/>
</dbReference>
<feature type="transmembrane region" description="Helical" evidence="6">
    <location>
        <begin position="180"/>
        <end position="200"/>
    </location>
</feature>
<dbReference type="InterPro" id="IPR000620">
    <property type="entry name" value="EamA_dom"/>
</dbReference>
<feature type="transmembrane region" description="Helical" evidence="6">
    <location>
        <begin position="87"/>
        <end position="106"/>
    </location>
</feature>
<evidence type="ECO:0000313" key="8">
    <source>
        <dbReference type="EMBL" id="BDX05050.1"/>
    </source>
</evidence>
<evidence type="ECO:0000256" key="3">
    <source>
        <dbReference type="ARBA" id="ARBA00022692"/>
    </source>
</evidence>
<name>A0AA48HUY1_9ALTE</name>
<feature type="transmembrane region" description="Helical" evidence="6">
    <location>
        <begin position="212"/>
        <end position="232"/>
    </location>
</feature>
<feature type="transmembrane region" description="Helical" evidence="6">
    <location>
        <begin position="118"/>
        <end position="135"/>
    </location>
</feature>
<proteinExistence type="inferred from homology"/>
<sequence>MSNGLLFCLCAFIWGTTWFAITFQHSEMSLIYSVGMRFCCAALLLGVWCFWHKLNMKFSWRAHVKMLGAGFSLYTLDYVFLYLSQQFIVSALLAVFSASVVYFTIFLRRFMLGKPVRMEVVIGAAISAVGLYLLFSPEMEGLTESKGLTLGLIFATISFFFAAVGNVISENALSEEVPVVQFNFWAMSYSLLFTFGYALYTDEPFVLPEASSYWLTLAYLAVFGSVLAFGAYMKLVKNLGADKSSNVILVCPVVALVISTLFENYQWSIMGLTGVVAILIGNAIAMDKLKFKKRTGPVHSQ</sequence>
<evidence type="ECO:0000313" key="9">
    <source>
        <dbReference type="Proteomes" id="UP001333710"/>
    </source>
</evidence>